<evidence type="ECO:0000256" key="15">
    <source>
        <dbReference type="SAM" id="SignalP"/>
    </source>
</evidence>
<dbReference type="GO" id="GO:0060070">
    <property type="term" value="P:canonical Wnt signaling pathway"/>
    <property type="evidence" value="ECO:0007669"/>
    <property type="project" value="TreeGrafter"/>
</dbReference>
<evidence type="ECO:0000256" key="9">
    <source>
        <dbReference type="ARBA" id="ARBA00022782"/>
    </source>
</evidence>
<keyword evidence="11 14" id="KW-1015">Disulfide bond</keyword>
<reference evidence="18" key="1">
    <citation type="thesis" date="2020" institute="ProQuest LLC" country="789 East Eisenhower Parkway, Ann Arbor, MI, USA">
        <title>Comparative Genomics and Chromosome Evolution.</title>
        <authorList>
            <person name="Mudd A.B."/>
        </authorList>
    </citation>
    <scope>NUCLEOTIDE SEQUENCE</scope>
    <source>
        <strain evidence="18">Female2</strain>
        <tissue evidence="18">Blood</tissue>
    </source>
</reference>
<keyword evidence="10" id="KW-0297">G-protein coupled receptor</keyword>
<comment type="caution">
    <text evidence="18">The sequence shown here is derived from an EMBL/GenBank/DDBJ whole genome shotgun (WGS) entry which is preliminary data.</text>
</comment>
<name>A0A8T2J730_9PIPI</name>
<evidence type="ECO:0000313" key="18">
    <source>
        <dbReference type="EMBL" id="KAG8441035.1"/>
    </source>
</evidence>
<dbReference type="PANTHER" id="PTHR11309">
    <property type="entry name" value="FRIZZLED"/>
    <property type="match status" value="1"/>
</dbReference>
<dbReference type="Pfam" id="PF01759">
    <property type="entry name" value="NTR"/>
    <property type="match status" value="1"/>
</dbReference>
<dbReference type="Proteomes" id="UP000812440">
    <property type="component" value="Chromosome 3"/>
</dbReference>
<feature type="signal peptide" evidence="15">
    <location>
        <begin position="1"/>
        <end position="20"/>
    </location>
</feature>
<evidence type="ECO:0000256" key="8">
    <source>
        <dbReference type="ARBA" id="ARBA00022729"/>
    </source>
</evidence>
<keyword evidence="5" id="KW-0217">Developmental protein</keyword>
<dbReference type="SUPFAM" id="SSF50242">
    <property type="entry name" value="TIMP-like"/>
    <property type="match status" value="1"/>
</dbReference>
<feature type="disulfide bond" evidence="14">
    <location>
        <begin position="64"/>
        <end position="110"/>
    </location>
</feature>
<dbReference type="InterPro" id="IPR036790">
    <property type="entry name" value="Frizzled_dom_sf"/>
</dbReference>
<gene>
    <name evidence="18" type="ORF">GDO86_006683</name>
</gene>
<evidence type="ECO:0000313" key="19">
    <source>
        <dbReference type="Proteomes" id="UP000812440"/>
    </source>
</evidence>
<dbReference type="InterPro" id="IPR008993">
    <property type="entry name" value="TIMP-like_OB-fold"/>
</dbReference>
<feature type="chain" id="PRO_5035745645" description="Secreted frizzled-related protein 1" evidence="15">
    <location>
        <begin position="21"/>
        <end position="311"/>
    </location>
</feature>
<accession>A0A8T2J730</accession>
<feature type="domain" description="FZ" evidence="16">
    <location>
        <begin position="49"/>
        <end position="166"/>
    </location>
</feature>
<dbReference type="GO" id="GO:2000026">
    <property type="term" value="P:regulation of multicellular organismal development"/>
    <property type="evidence" value="ECO:0007669"/>
    <property type="project" value="UniProtKB-ARBA"/>
</dbReference>
<evidence type="ECO:0000256" key="13">
    <source>
        <dbReference type="ARBA" id="ARBA00023224"/>
    </source>
</evidence>
<feature type="domain" description="NTR" evidence="17">
    <location>
        <begin position="183"/>
        <end position="303"/>
    </location>
</feature>
<organism evidence="18 19">
    <name type="scientific">Hymenochirus boettgeri</name>
    <name type="common">Congo dwarf clawed frog</name>
    <dbReference type="NCBI Taxonomy" id="247094"/>
    <lineage>
        <taxon>Eukaryota</taxon>
        <taxon>Metazoa</taxon>
        <taxon>Chordata</taxon>
        <taxon>Craniata</taxon>
        <taxon>Vertebrata</taxon>
        <taxon>Euteleostomi</taxon>
        <taxon>Amphibia</taxon>
        <taxon>Batrachia</taxon>
        <taxon>Anura</taxon>
        <taxon>Pipoidea</taxon>
        <taxon>Pipidae</taxon>
        <taxon>Pipinae</taxon>
        <taxon>Hymenochirus</taxon>
    </lineage>
</organism>
<dbReference type="InterPro" id="IPR015526">
    <property type="entry name" value="Frizzled/SFRP"/>
</dbReference>
<evidence type="ECO:0000256" key="3">
    <source>
        <dbReference type="ARBA" id="ARBA00010054"/>
    </source>
</evidence>
<dbReference type="GO" id="GO:0035567">
    <property type="term" value="P:non-canonical Wnt signaling pathway"/>
    <property type="evidence" value="ECO:0007669"/>
    <property type="project" value="TreeGrafter"/>
</dbReference>
<comment type="similarity">
    <text evidence="3">Belongs to the secreted frizzled-related protein (sFRP) family.</text>
</comment>
<evidence type="ECO:0000256" key="12">
    <source>
        <dbReference type="ARBA" id="ARBA00023180"/>
    </source>
</evidence>
<dbReference type="GO" id="GO:0030154">
    <property type="term" value="P:cell differentiation"/>
    <property type="evidence" value="ECO:0007669"/>
    <property type="project" value="UniProtKB-KW"/>
</dbReference>
<keyword evidence="13" id="KW-0807">Transducer</keyword>
<dbReference type="SMART" id="SM00063">
    <property type="entry name" value="FRI"/>
    <property type="match status" value="1"/>
</dbReference>
<keyword evidence="10" id="KW-0675">Receptor</keyword>
<evidence type="ECO:0000259" key="16">
    <source>
        <dbReference type="PROSITE" id="PS50038"/>
    </source>
</evidence>
<dbReference type="InterPro" id="IPR018933">
    <property type="entry name" value="Netrin_module_non-TIMP"/>
</dbReference>
<dbReference type="GO" id="GO:0004930">
    <property type="term" value="F:G protein-coupled receptor activity"/>
    <property type="evidence" value="ECO:0007669"/>
    <property type="project" value="UniProtKB-KW"/>
</dbReference>
<dbReference type="SMART" id="SM00643">
    <property type="entry name" value="C345C"/>
    <property type="match status" value="1"/>
</dbReference>
<dbReference type="GO" id="GO:0005886">
    <property type="term" value="C:plasma membrane"/>
    <property type="evidence" value="ECO:0007669"/>
    <property type="project" value="UniProtKB-SubCell"/>
</dbReference>
<evidence type="ECO:0000256" key="2">
    <source>
        <dbReference type="ARBA" id="ARBA00004651"/>
    </source>
</evidence>
<dbReference type="Pfam" id="PF01392">
    <property type="entry name" value="Fz"/>
    <property type="match status" value="1"/>
</dbReference>
<keyword evidence="8 15" id="KW-0732">Signal</keyword>
<dbReference type="Gene3D" id="1.10.2000.10">
    <property type="entry name" value="Frizzled cysteine-rich domain"/>
    <property type="match status" value="1"/>
</dbReference>
<evidence type="ECO:0000256" key="7">
    <source>
        <dbReference type="ARBA" id="ARBA00022687"/>
    </source>
</evidence>
<dbReference type="PANTHER" id="PTHR11309:SF87">
    <property type="entry name" value="SECRETED FRIZZLED-RELATED PROTEIN 1"/>
    <property type="match status" value="1"/>
</dbReference>
<dbReference type="InterPro" id="IPR020067">
    <property type="entry name" value="Frizzled_dom"/>
</dbReference>
<evidence type="ECO:0000256" key="5">
    <source>
        <dbReference type="ARBA" id="ARBA00022473"/>
    </source>
</evidence>
<dbReference type="CDD" id="cd07443">
    <property type="entry name" value="CRD_SFRP1"/>
    <property type="match status" value="1"/>
</dbReference>
<dbReference type="FunFam" id="1.10.2000.10:FF:000001">
    <property type="entry name" value="secreted frizzled-related protein 2"/>
    <property type="match status" value="1"/>
</dbReference>
<evidence type="ECO:0000256" key="14">
    <source>
        <dbReference type="PROSITE-ProRule" id="PRU00090"/>
    </source>
</evidence>
<evidence type="ECO:0000256" key="11">
    <source>
        <dbReference type="ARBA" id="ARBA00023157"/>
    </source>
</evidence>
<keyword evidence="6" id="KW-0964">Secreted</keyword>
<dbReference type="GO" id="GO:0005615">
    <property type="term" value="C:extracellular space"/>
    <property type="evidence" value="ECO:0007669"/>
    <property type="project" value="TreeGrafter"/>
</dbReference>
<dbReference type="CDD" id="cd03580">
    <property type="entry name" value="NTR_Sfrp1_like"/>
    <property type="match status" value="1"/>
</dbReference>
<keyword evidence="12" id="KW-0325">Glycoprotein</keyword>
<proteinExistence type="inferred from homology"/>
<keyword evidence="7" id="KW-0879">Wnt signaling pathway</keyword>
<dbReference type="PROSITE" id="PS50038">
    <property type="entry name" value="FZ"/>
    <property type="match status" value="1"/>
</dbReference>
<evidence type="ECO:0000256" key="1">
    <source>
        <dbReference type="ARBA" id="ARBA00004613"/>
    </source>
</evidence>
<dbReference type="Gene3D" id="2.40.50.120">
    <property type="match status" value="1"/>
</dbReference>
<dbReference type="AlphaFoldDB" id="A0A8T2J730"/>
<evidence type="ECO:0000256" key="6">
    <source>
        <dbReference type="ARBA" id="ARBA00022525"/>
    </source>
</evidence>
<protein>
    <recommendedName>
        <fullName evidence="4">Secreted frizzled-related protein 1</fullName>
    </recommendedName>
</protein>
<dbReference type="EMBL" id="JAACNH010000006">
    <property type="protein sequence ID" value="KAG8441035.1"/>
    <property type="molecule type" value="Genomic_DNA"/>
</dbReference>
<keyword evidence="9" id="KW-0221">Differentiation</keyword>
<dbReference type="GO" id="GO:0017147">
    <property type="term" value="F:Wnt-protein binding"/>
    <property type="evidence" value="ECO:0007669"/>
    <property type="project" value="TreeGrafter"/>
</dbReference>
<evidence type="ECO:0000259" key="17">
    <source>
        <dbReference type="PROSITE" id="PS50189"/>
    </source>
</evidence>
<evidence type="ECO:0000256" key="4">
    <source>
        <dbReference type="ARBA" id="ARBA00020517"/>
    </source>
</evidence>
<dbReference type="InterPro" id="IPR041760">
    <property type="entry name" value="SFRP1_CRD"/>
</dbReference>
<sequence>MKSGIGTCCLLLVWVTPGLLSNVPQASEYDYVSYQPELGRPYQNGRYYSRPAQCVDIPQDMTLCHGVGYNKMVLPNLLDHETMVEVKYQARSWVPLLSKNCHPGTQVFLCSLFAPVCLDRPIYPCRWLCESVRDACEPVMQYFGFHWPEMLRCEQFPKEEDVCIAVTSPNATQAPRSQKKEVCPQCDGEIKSDSLFEHMCASEFALKVSIREVKKENGDRKLLLRKKKALNKGQIQRKDWGDLVLYLKNGANCPCHQLEQLSGQFLVLGRKVKTQHLLTAIHKWDKSNREFNRFMRKVKKSKCPKPHSVFM</sequence>
<dbReference type="PROSITE" id="PS50189">
    <property type="entry name" value="NTR"/>
    <property type="match status" value="1"/>
</dbReference>
<evidence type="ECO:0000256" key="10">
    <source>
        <dbReference type="ARBA" id="ARBA00023040"/>
    </source>
</evidence>
<dbReference type="InterPro" id="IPR001134">
    <property type="entry name" value="Netrin_domain"/>
</dbReference>
<dbReference type="OrthoDB" id="5985572at2759"/>
<dbReference type="SUPFAM" id="SSF63501">
    <property type="entry name" value="Frizzled cysteine-rich domain"/>
    <property type="match status" value="1"/>
</dbReference>
<feature type="disulfide bond" evidence="14">
    <location>
        <begin position="129"/>
        <end position="153"/>
    </location>
</feature>
<keyword evidence="19" id="KW-1185">Reference proteome</keyword>
<dbReference type="FunFam" id="2.40.50.120:FF:000003">
    <property type="entry name" value="Secreted frizzled-related protein 1"/>
    <property type="match status" value="1"/>
</dbReference>
<comment type="caution">
    <text evidence="14">Lacks conserved residue(s) required for the propagation of feature annotation.</text>
</comment>
<comment type="subcellular location">
    <subcellularLocation>
        <location evidence="2">Cell membrane</location>
        <topology evidence="2">Multi-pass membrane protein</topology>
    </subcellularLocation>
    <subcellularLocation>
        <location evidence="1">Secreted</location>
    </subcellularLocation>
</comment>